<organism evidence="7">
    <name type="scientific">Glycine max</name>
    <name type="common">Soybean</name>
    <name type="synonym">Glycine hispida</name>
    <dbReference type="NCBI Taxonomy" id="3847"/>
    <lineage>
        <taxon>Eukaryota</taxon>
        <taxon>Viridiplantae</taxon>
        <taxon>Streptophyta</taxon>
        <taxon>Embryophyta</taxon>
        <taxon>Tracheophyta</taxon>
        <taxon>Spermatophyta</taxon>
        <taxon>Magnoliopsida</taxon>
        <taxon>eudicotyledons</taxon>
        <taxon>Gunneridae</taxon>
        <taxon>Pentapetalae</taxon>
        <taxon>rosids</taxon>
        <taxon>fabids</taxon>
        <taxon>Fabales</taxon>
        <taxon>Fabaceae</taxon>
        <taxon>Papilionoideae</taxon>
        <taxon>50 kb inversion clade</taxon>
        <taxon>NPAAA clade</taxon>
        <taxon>indigoferoid/millettioid clade</taxon>
        <taxon>Phaseoleae</taxon>
        <taxon>Glycine</taxon>
        <taxon>Glycine subgen. Soja</taxon>
    </lineage>
</organism>
<reference evidence="7" key="3">
    <citation type="submission" date="2018-07" db="EMBL/GenBank/DDBJ databases">
        <title>WGS assembly of Glycine max.</title>
        <authorList>
            <person name="Schmutz J."/>
            <person name="Cannon S."/>
            <person name="Schlueter J."/>
            <person name="Ma J."/>
            <person name="Mitros T."/>
            <person name="Nelson W."/>
            <person name="Hyten D."/>
            <person name="Song Q."/>
            <person name="Thelen J."/>
            <person name="Cheng J."/>
            <person name="Xu D."/>
            <person name="Hellsten U."/>
            <person name="May G."/>
            <person name="Yu Y."/>
            <person name="Sakurai T."/>
            <person name="Umezawa T."/>
            <person name="Bhattacharyya M."/>
            <person name="Sandhu D."/>
            <person name="Valliyodan B."/>
            <person name="Lindquist E."/>
            <person name="Peto M."/>
            <person name="Grant D."/>
            <person name="Shu S."/>
            <person name="Goodstein D."/>
            <person name="Barry K."/>
            <person name="Futrell-Griggs M."/>
            <person name="Abernathy B."/>
            <person name="Du J."/>
            <person name="Tian Z."/>
            <person name="Zhu L."/>
            <person name="Gill N."/>
            <person name="Joshi T."/>
            <person name="Libault M."/>
            <person name="Sethuraman A."/>
            <person name="Zhang X."/>
            <person name="Shinozaki K."/>
            <person name="Nguyen H."/>
            <person name="Wing R."/>
            <person name="Cregan P."/>
            <person name="Specht J."/>
            <person name="Grimwood J."/>
            <person name="Rokhsar D."/>
            <person name="Stacey G."/>
            <person name="Shoemaker R."/>
            <person name="Jackson S."/>
        </authorList>
    </citation>
    <scope>NUCLEOTIDE SEQUENCE</scope>
    <source>
        <tissue evidence="7">Callus</tissue>
    </source>
</reference>
<sequence length="115" mass="12965">MDCKKAAALSFYILSALFIDNFVIIFVMTVLLAALDFCVWKFECLDQQSFARMNKKDSWLFWLQADYLLVVGVCLTLSIANIVGFTKCQIDTKKPIQQFASQTIASQVSSTFSVV</sequence>
<dbReference type="HOGENOM" id="CLU_2113341_0_0_1"/>
<dbReference type="EMBL" id="CM000836">
    <property type="protein sequence ID" value="KRH68422.1"/>
    <property type="molecule type" value="Genomic_DNA"/>
</dbReference>
<dbReference type="AlphaFoldDB" id="K7KGJ7"/>
<name>K7KGJ7_SOYBN</name>
<evidence type="ECO:0000256" key="1">
    <source>
        <dbReference type="ARBA" id="ARBA00004141"/>
    </source>
</evidence>
<dbReference type="GO" id="GO:0016192">
    <property type="term" value="P:vesicle-mediated transport"/>
    <property type="evidence" value="ECO:0000318"/>
    <property type="project" value="GO_Central"/>
</dbReference>
<dbReference type="InterPro" id="IPR008564">
    <property type="entry name" value="TVP23-like"/>
</dbReference>
<dbReference type="OMA" id="CQAIASH"/>
<dbReference type="STRING" id="3847.K7KGJ7"/>
<dbReference type="GO" id="GO:0000139">
    <property type="term" value="C:Golgi membrane"/>
    <property type="evidence" value="ECO:0000318"/>
    <property type="project" value="GO_Central"/>
</dbReference>
<comment type="similarity">
    <text evidence="2">Belongs to the TVP23 family.</text>
</comment>
<feature type="transmembrane region" description="Helical" evidence="6">
    <location>
        <begin position="12"/>
        <end position="35"/>
    </location>
</feature>
<evidence type="ECO:0000256" key="2">
    <source>
        <dbReference type="ARBA" id="ARBA00005467"/>
    </source>
</evidence>
<dbReference type="OrthoDB" id="2151161at2759"/>
<evidence type="ECO:0000256" key="6">
    <source>
        <dbReference type="SAM" id="Phobius"/>
    </source>
</evidence>
<reference evidence="8" key="2">
    <citation type="submission" date="2018-02" db="UniProtKB">
        <authorList>
            <consortium name="EnsemblPlants"/>
        </authorList>
    </citation>
    <scope>IDENTIFICATION</scope>
    <source>
        <strain evidence="8">Williams 82</strain>
    </source>
</reference>
<feature type="transmembrane region" description="Helical" evidence="6">
    <location>
        <begin position="59"/>
        <end position="84"/>
    </location>
</feature>
<comment type="subcellular location">
    <subcellularLocation>
        <location evidence="1">Membrane</location>
        <topology evidence="1">Multi-pass membrane protein</topology>
    </subcellularLocation>
</comment>
<dbReference type="Gramene" id="KRH68422">
    <property type="protein sequence ID" value="KRH68422"/>
    <property type="gene ID" value="GLYMA_03G230100"/>
</dbReference>
<evidence type="ECO:0000256" key="5">
    <source>
        <dbReference type="ARBA" id="ARBA00023136"/>
    </source>
</evidence>
<protein>
    <recommendedName>
        <fullName evidence="10">Golgi apparatus membrane protein TVP23</fullName>
    </recommendedName>
</protein>
<keyword evidence="9" id="KW-1185">Reference proteome</keyword>
<reference evidence="7 8" key="1">
    <citation type="journal article" date="2010" name="Nature">
        <title>Genome sequence of the palaeopolyploid soybean.</title>
        <authorList>
            <person name="Schmutz J."/>
            <person name="Cannon S.B."/>
            <person name="Schlueter J."/>
            <person name="Ma J."/>
            <person name="Mitros T."/>
            <person name="Nelson W."/>
            <person name="Hyten D.L."/>
            <person name="Song Q."/>
            <person name="Thelen J.J."/>
            <person name="Cheng J."/>
            <person name="Xu D."/>
            <person name="Hellsten U."/>
            <person name="May G.D."/>
            <person name="Yu Y."/>
            <person name="Sakurai T."/>
            <person name="Umezawa T."/>
            <person name="Bhattacharyya M.K."/>
            <person name="Sandhu D."/>
            <person name="Valliyodan B."/>
            <person name="Lindquist E."/>
            <person name="Peto M."/>
            <person name="Grant D."/>
            <person name="Shu S."/>
            <person name="Goodstein D."/>
            <person name="Barry K."/>
            <person name="Futrell-Griggs M."/>
            <person name="Abernathy B."/>
            <person name="Du J."/>
            <person name="Tian Z."/>
            <person name="Zhu L."/>
            <person name="Gill N."/>
            <person name="Joshi T."/>
            <person name="Libault M."/>
            <person name="Sethuraman A."/>
            <person name="Zhang X.-C."/>
            <person name="Shinozaki K."/>
            <person name="Nguyen H.T."/>
            <person name="Wing R.A."/>
            <person name="Cregan P."/>
            <person name="Specht J."/>
            <person name="Grimwood J."/>
            <person name="Rokhsar D."/>
            <person name="Stacey G."/>
            <person name="Shoemaker R.C."/>
            <person name="Jackson S.A."/>
        </authorList>
    </citation>
    <scope>NUCLEOTIDE SEQUENCE [LARGE SCALE GENOMIC DNA]</scope>
    <source>
        <strain evidence="8">cv. Williams 82</strain>
        <tissue evidence="7">Callus</tissue>
    </source>
</reference>
<dbReference type="PaxDb" id="3847-GLYMA03G38941.1"/>
<evidence type="ECO:0000313" key="9">
    <source>
        <dbReference type="Proteomes" id="UP000008827"/>
    </source>
</evidence>
<dbReference type="InParanoid" id="K7KGJ7"/>
<dbReference type="GO" id="GO:0009306">
    <property type="term" value="P:protein secretion"/>
    <property type="evidence" value="ECO:0000318"/>
    <property type="project" value="GO_Central"/>
</dbReference>
<dbReference type="PANTHER" id="PTHR13019">
    <property type="entry name" value="GOLGI APPARATUS MEMBRANE PROTEIN TVP23"/>
    <property type="match status" value="1"/>
</dbReference>
<keyword evidence="5 6" id="KW-0472">Membrane</keyword>
<dbReference type="Proteomes" id="UP000008827">
    <property type="component" value="Chromosome 3"/>
</dbReference>
<accession>K7KGJ7</accession>
<gene>
    <name evidence="7" type="ORF">GLYMA_03G230100</name>
</gene>
<evidence type="ECO:0000256" key="4">
    <source>
        <dbReference type="ARBA" id="ARBA00022989"/>
    </source>
</evidence>
<evidence type="ECO:0000313" key="8">
    <source>
        <dbReference type="EnsemblPlants" id="KRH68422"/>
    </source>
</evidence>
<proteinExistence type="inferred from homology"/>
<keyword evidence="3 6" id="KW-0812">Transmembrane</keyword>
<evidence type="ECO:0000256" key="3">
    <source>
        <dbReference type="ARBA" id="ARBA00022692"/>
    </source>
</evidence>
<dbReference type="eggNOG" id="KOG3195">
    <property type="taxonomic scope" value="Eukaryota"/>
</dbReference>
<dbReference type="PANTHER" id="PTHR13019:SF7">
    <property type="entry name" value="GOLGI APPARATUS MEMBRANE PROTEIN TVP23"/>
    <property type="match status" value="1"/>
</dbReference>
<dbReference type="EnsemblPlants" id="KRH68422">
    <property type="protein sequence ID" value="KRH68422"/>
    <property type="gene ID" value="GLYMA_03G230100"/>
</dbReference>
<evidence type="ECO:0000313" key="7">
    <source>
        <dbReference type="EMBL" id="KRH68422.1"/>
    </source>
</evidence>
<evidence type="ECO:0008006" key="10">
    <source>
        <dbReference type="Google" id="ProtNLM"/>
    </source>
</evidence>
<keyword evidence="4 6" id="KW-1133">Transmembrane helix</keyword>